<dbReference type="Proteomes" id="UP000622890">
    <property type="component" value="Unassembled WGS sequence"/>
</dbReference>
<protein>
    <submittedName>
        <fullName evidence="1">Uncharacterized protein</fullName>
    </submittedName>
</protein>
<keyword evidence="2" id="KW-1185">Reference proteome</keyword>
<gene>
    <name evidence="1" type="ORF">JJB74_07100</name>
</gene>
<organism evidence="1 2">
    <name type="scientific">Noviherbaspirillum pedocola</name>
    <dbReference type="NCBI Taxonomy" id="2801341"/>
    <lineage>
        <taxon>Bacteria</taxon>
        <taxon>Pseudomonadati</taxon>
        <taxon>Pseudomonadota</taxon>
        <taxon>Betaproteobacteria</taxon>
        <taxon>Burkholderiales</taxon>
        <taxon>Oxalobacteraceae</taxon>
        <taxon>Noviherbaspirillum</taxon>
    </lineage>
</organism>
<dbReference type="AlphaFoldDB" id="A0A934W5U9"/>
<sequence length="79" mass="9024">MATEQLGQYEIEYAGVRLTDVDGWAAWLEIFGPTPNPMHRNAIFPAQRVAVQTLFSTEREAEQEARRIGHEMVERGGRH</sequence>
<dbReference type="RefSeq" id="WP_200591117.1">
    <property type="nucleotide sequence ID" value="NZ_JAEPBG010000002.1"/>
</dbReference>
<name>A0A934W5U9_9BURK</name>
<accession>A0A934W5U9</accession>
<dbReference type="EMBL" id="JAEPBG010000002">
    <property type="protein sequence ID" value="MBK4734365.1"/>
    <property type="molecule type" value="Genomic_DNA"/>
</dbReference>
<proteinExistence type="predicted"/>
<reference evidence="1" key="1">
    <citation type="submission" date="2021-01" db="EMBL/GenBank/DDBJ databases">
        <title>Genome sequence of strain Noviherbaspirillum sp. DKR-6.</title>
        <authorList>
            <person name="Chaudhary D.K."/>
        </authorList>
    </citation>
    <scope>NUCLEOTIDE SEQUENCE</scope>
    <source>
        <strain evidence="1">DKR-6</strain>
    </source>
</reference>
<evidence type="ECO:0000313" key="2">
    <source>
        <dbReference type="Proteomes" id="UP000622890"/>
    </source>
</evidence>
<comment type="caution">
    <text evidence="1">The sequence shown here is derived from an EMBL/GenBank/DDBJ whole genome shotgun (WGS) entry which is preliminary data.</text>
</comment>
<evidence type="ECO:0000313" key="1">
    <source>
        <dbReference type="EMBL" id="MBK4734365.1"/>
    </source>
</evidence>